<evidence type="ECO:0000313" key="1">
    <source>
        <dbReference type="EMBL" id="VDM67008.1"/>
    </source>
</evidence>
<gene>
    <name evidence="1" type="ORF">SVUK_LOCUS2006</name>
</gene>
<accession>A0A3P7KEW5</accession>
<keyword evidence="2" id="KW-1185">Reference proteome</keyword>
<protein>
    <submittedName>
        <fullName evidence="1">Uncharacterized protein</fullName>
    </submittedName>
</protein>
<name>A0A3P7KEW5_STRVU</name>
<evidence type="ECO:0000313" key="2">
    <source>
        <dbReference type="Proteomes" id="UP000270094"/>
    </source>
</evidence>
<dbReference type="OrthoDB" id="5900338at2759"/>
<reference evidence="1 2" key="1">
    <citation type="submission" date="2018-11" db="EMBL/GenBank/DDBJ databases">
        <authorList>
            <consortium name="Pathogen Informatics"/>
        </authorList>
    </citation>
    <scope>NUCLEOTIDE SEQUENCE [LARGE SCALE GENOMIC DNA]</scope>
</reference>
<dbReference type="Proteomes" id="UP000270094">
    <property type="component" value="Unassembled WGS sequence"/>
</dbReference>
<proteinExistence type="predicted"/>
<dbReference type="AlphaFoldDB" id="A0A3P7KEW5"/>
<organism evidence="1 2">
    <name type="scientific">Strongylus vulgaris</name>
    <name type="common">Blood worm</name>
    <dbReference type="NCBI Taxonomy" id="40348"/>
    <lineage>
        <taxon>Eukaryota</taxon>
        <taxon>Metazoa</taxon>
        <taxon>Ecdysozoa</taxon>
        <taxon>Nematoda</taxon>
        <taxon>Chromadorea</taxon>
        <taxon>Rhabditida</taxon>
        <taxon>Rhabditina</taxon>
        <taxon>Rhabditomorpha</taxon>
        <taxon>Strongyloidea</taxon>
        <taxon>Strongylidae</taxon>
        <taxon>Strongylus</taxon>
    </lineage>
</organism>
<dbReference type="EMBL" id="UYYB01004306">
    <property type="protein sequence ID" value="VDM67008.1"/>
    <property type="molecule type" value="Genomic_DNA"/>
</dbReference>
<sequence>MIKALVVEKGYTCDDHEEELFDNCYIVVEKDGPFTRDACPEGYSLHILESKQEFKYISAIYDNSYQKLYIGNTGDNAKWLNVQTPKPLRRRARDDSGGDKPIYVRIKSGPNRDGTVRGGAYWGPAKKNLPYLCSRPAIPYEETSQDFDEHLKQLGFDTIMVKNKFGQKRTFVDLGAVFAVEGDQFKADFTKLHDPCSVSFFNHGLHFL</sequence>